<evidence type="ECO:0000313" key="3">
    <source>
        <dbReference type="Proteomes" id="UP000660729"/>
    </source>
</evidence>
<dbReference type="OrthoDB" id="62952at2759"/>
<comment type="caution">
    <text evidence="2">The sequence shown here is derived from an EMBL/GenBank/DDBJ whole genome shotgun (WGS) entry which is preliminary data.</text>
</comment>
<dbReference type="InterPro" id="IPR045518">
    <property type="entry name" value="2EXR"/>
</dbReference>
<organism evidence="2 3">
    <name type="scientific">Pseudocercospora fuligena</name>
    <dbReference type="NCBI Taxonomy" id="685502"/>
    <lineage>
        <taxon>Eukaryota</taxon>
        <taxon>Fungi</taxon>
        <taxon>Dikarya</taxon>
        <taxon>Ascomycota</taxon>
        <taxon>Pezizomycotina</taxon>
        <taxon>Dothideomycetes</taxon>
        <taxon>Dothideomycetidae</taxon>
        <taxon>Mycosphaerellales</taxon>
        <taxon>Mycosphaerellaceae</taxon>
        <taxon>Pseudocercospora</taxon>
    </lineage>
</organism>
<proteinExistence type="predicted"/>
<keyword evidence="3" id="KW-1185">Reference proteome</keyword>
<feature type="domain" description="2EXR" evidence="1">
    <location>
        <begin position="11"/>
        <end position="69"/>
    </location>
</feature>
<dbReference type="PANTHER" id="PTHR38790:SF9">
    <property type="entry name" value="F-BOX DOMAIN-CONTAINING PROTEIN"/>
    <property type="match status" value="1"/>
</dbReference>
<protein>
    <recommendedName>
        <fullName evidence="1">2EXR domain-containing protein</fullName>
    </recommendedName>
</protein>
<dbReference type="Pfam" id="PF20150">
    <property type="entry name" value="2EXR"/>
    <property type="match status" value="1"/>
</dbReference>
<dbReference type="AlphaFoldDB" id="A0A8H6RUQ1"/>
<dbReference type="PANTHER" id="PTHR38790">
    <property type="entry name" value="2EXR DOMAIN-CONTAINING PROTEIN-RELATED"/>
    <property type="match status" value="1"/>
</dbReference>
<name>A0A8H6RUQ1_9PEZI</name>
<sequence>MALSIRNRTGFLDLPAELRNKVYNLALVKSRTIFIKDAKGKRRRPALLYTCRLIQAEASPIFYSTNSFQANSVASAALFLRGLNDQLLPLLRSLRATVLEQASQEQEDGPYGQGAQWWLNFVKAKLKHLNVTCGRSKVNPGVIVMPLMVPDDEEVLWVSSADAEEFIFRPVHRCELAPYGMLTRIQDQTEWGVGCIWCALVE</sequence>
<evidence type="ECO:0000313" key="2">
    <source>
        <dbReference type="EMBL" id="KAF7196551.1"/>
    </source>
</evidence>
<dbReference type="EMBL" id="JABCIY010000024">
    <property type="protein sequence ID" value="KAF7196551.1"/>
    <property type="molecule type" value="Genomic_DNA"/>
</dbReference>
<evidence type="ECO:0000259" key="1">
    <source>
        <dbReference type="Pfam" id="PF20150"/>
    </source>
</evidence>
<dbReference type="Proteomes" id="UP000660729">
    <property type="component" value="Unassembled WGS sequence"/>
</dbReference>
<gene>
    <name evidence="2" type="ORF">HII31_01921</name>
</gene>
<reference evidence="2" key="1">
    <citation type="submission" date="2020-04" db="EMBL/GenBank/DDBJ databases">
        <title>Draft genome resource of the tomato pathogen Pseudocercospora fuligena.</title>
        <authorList>
            <person name="Zaccaron A."/>
        </authorList>
    </citation>
    <scope>NUCLEOTIDE SEQUENCE</scope>
    <source>
        <strain evidence="2">PF001</strain>
    </source>
</reference>
<accession>A0A8H6RUQ1</accession>